<dbReference type="FunCoup" id="A0A316YFY9">
    <property type="interactions" value="17"/>
</dbReference>
<dbReference type="AlphaFoldDB" id="A0A316YFY9"/>
<proteinExistence type="inferred from homology"/>
<dbReference type="PANTHER" id="PTHR18444">
    <property type="entry name" value="UPF0538 FAMILY MEMBER"/>
    <property type="match status" value="1"/>
</dbReference>
<evidence type="ECO:0000256" key="1">
    <source>
        <dbReference type="ARBA" id="ARBA00007176"/>
    </source>
</evidence>
<gene>
    <name evidence="3" type="ORF">FA10DRAFT_254443</name>
</gene>
<dbReference type="OrthoDB" id="937at2759"/>
<accession>A0A316YFY9</accession>
<dbReference type="InParanoid" id="A0A316YFY9"/>
<dbReference type="Proteomes" id="UP000245768">
    <property type="component" value="Unassembled WGS sequence"/>
</dbReference>
<dbReference type="RefSeq" id="XP_025375525.1">
    <property type="nucleotide sequence ID" value="XM_025519729.1"/>
</dbReference>
<feature type="region of interest" description="Disordered" evidence="2">
    <location>
        <begin position="1"/>
        <end position="22"/>
    </location>
</feature>
<dbReference type="GeneID" id="37041645"/>
<protein>
    <submittedName>
        <fullName evidence="3">Uncharacterized protein</fullName>
    </submittedName>
</protein>
<dbReference type="EMBL" id="KZ819638">
    <property type="protein sequence ID" value="PWN88327.1"/>
    <property type="molecule type" value="Genomic_DNA"/>
</dbReference>
<dbReference type="InterPro" id="IPR018794">
    <property type="entry name" value="UPF0538"/>
</dbReference>
<evidence type="ECO:0000313" key="4">
    <source>
        <dbReference type="Proteomes" id="UP000245768"/>
    </source>
</evidence>
<organism evidence="3 4">
    <name type="scientific">Acaromyces ingoldii</name>
    <dbReference type="NCBI Taxonomy" id="215250"/>
    <lineage>
        <taxon>Eukaryota</taxon>
        <taxon>Fungi</taxon>
        <taxon>Dikarya</taxon>
        <taxon>Basidiomycota</taxon>
        <taxon>Ustilaginomycotina</taxon>
        <taxon>Exobasidiomycetes</taxon>
        <taxon>Exobasidiales</taxon>
        <taxon>Cryptobasidiaceae</taxon>
        <taxon>Acaromyces</taxon>
    </lineage>
</organism>
<evidence type="ECO:0000313" key="3">
    <source>
        <dbReference type="EMBL" id="PWN88327.1"/>
    </source>
</evidence>
<sequence length="204" mass="23464">MATEERSEAQQEQVDENGLLPGGFHPFRPVLGTNDFSNVETNHARPLTDAVITVRVIKSFAYRSMKALVLRGIDLTSMTVEELKERCKEEVGKQPAFKAFRSAKDRLDTLKIYTRAHGAKTTNLIINLDHTDWILNDGSKKLQELGLGESPSHKDHRRRTLTCSHETLVLIHSNIYRYSENEAELSFFNRDDYEEFLKDPETKW</sequence>
<name>A0A316YFY9_9BASI</name>
<dbReference type="PANTHER" id="PTHR18444:SF9">
    <property type="entry name" value="UPF0538 PROTEIN C2ORF76"/>
    <property type="match status" value="1"/>
</dbReference>
<keyword evidence="4" id="KW-1185">Reference proteome</keyword>
<reference evidence="3" key="1">
    <citation type="journal article" date="2018" name="Mol. Biol. Evol.">
        <title>Broad Genomic Sampling Reveals a Smut Pathogenic Ancestry of the Fungal Clade Ustilaginomycotina.</title>
        <authorList>
            <person name="Kijpornyongpan T."/>
            <person name="Mondo S.J."/>
            <person name="Barry K."/>
            <person name="Sandor L."/>
            <person name="Lee J."/>
            <person name="Lipzen A."/>
            <person name="Pangilinan J."/>
            <person name="LaButti K."/>
            <person name="Hainaut M."/>
            <person name="Henrissat B."/>
            <person name="Grigoriev I.V."/>
            <person name="Spatafora J.W."/>
            <person name="Aime M.C."/>
        </authorList>
    </citation>
    <scope>NUCLEOTIDE SEQUENCE [LARGE SCALE GENOMIC DNA]</scope>
    <source>
        <strain evidence="3">MCA 4198</strain>
    </source>
</reference>
<evidence type="ECO:0000256" key="2">
    <source>
        <dbReference type="SAM" id="MobiDB-lite"/>
    </source>
</evidence>
<dbReference type="Pfam" id="PF10209">
    <property type="entry name" value="DUF2340"/>
    <property type="match status" value="2"/>
</dbReference>
<comment type="similarity">
    <text evidence="1">Belongs to the UPF0538 family.</text>
</comment>